<sequence length="265" mass="30200">MVDDYVVRMSKLSISFFFIGLALLAVWTGPCDGSPLLRECFAYKKSYRVGGRCMLEEIRAQCNEIARISGMAFRLYMRSVHWALECMADFDTKKFKIDFNELTNATRGTFFPKYCDKLRSFVSCIDRSLMFMELCHSPSTIHIGKALIESISAVSNLACKNDGEIIFHEERKECIMQKEDEISACFNTFKKIGNVIIDFTELTQDQCSPLANFRRCLKDILDHCDLSDIVSVYDIPLNAMLSLAPCSNHTEHKVGLLENNSIDED</sequence>
<dbReference type="VEuPathDB" id="VectorBase:ADAC000519"/>
<feature type="signal peptide" evidence="1">
    <location>
        <begin position="1"/>
        <end position="33"/>
    </location>
</feature>
<dbReference type="EMBL" id="GGFL01015679">
    <property type="protein sequence ID" value="MBW79857.1"/>
    <property type="molecule type" value="Transcribed_RNA"/>
</dbReference>
<accession>A0A2M4DQM8</accession>
<protein>
    <submittedName>
        <fullName evidence="2">Putative secreted protein</fullName>
    </submittedName>
</protein>
<dbReference type="PANTHER" id="PTHR20997:SF2">
    <property type="entry name" value="EG:BACR42I17.2 PROTEIN-RELATED"/>
    <property type="match status" value="1"/>
</dbReference>
<dbReference type="VEuPathDB" id="VectorBase:ADAR2_007205"/>
<dbReference type="PANTHER" id="PTHR20997">
    <property type="entry name" value="EG:BACR42I17.2 PROTEIN-RELATED"/>
    <property type="match status" value="1"/>
</dbReference>
<reference evidence="2" key="1">
    <citation type="submission" date="2018-01" db="EMBL/GenBank/DDBJ databases">
        <title>An insight into the sialome of Amazonian anophelines.</title>
        <authorList>
            <person name="Ribeiro J.M."/>
            <person name="Scarpassa V."/>
            <person name="Calvo E."/>
        </authorList>
    </citation>
    <scope>NUCLEOTIDE SEQUENCE</scope>
</reference>
<dbReference type="Pfam" id="PF07165">
    <property type="entry name" value="DUF1397"/>
    <property type="match status" value="1"/>
</dbReference>
<evidence type="ECO:0000256" key="1">
    <source>
        <dbReference type="SAM" id="SignalP"/>
    </source>
</evidence>
<proteinExistence type="predicted"/>
<dbReference type="InterPro" id="IPR009832">
    <property type="entry name" value="DUF1397"/>
</dbReference>
<dbReference type="AlphaFoldDB" id="A0A2M4DQM8"/>
<evidence type="ECO:0000313" key="2">
    <source>
        <dbReference type="EMBL" id="MBW79857.1"/>
    </source>
</evidence>
<keyword evidence="1" id="KW-0732">Signal</keyword>
<feature type="chain" id="PRO_5014805209" evidence="1">
    <location>
        <begin position="34"/>
        <end position="265"/>
    </location>
</feature>
<organism evidence="2">
    <name type="scientific">Anopheles darlingi</name>
    <name type="common">Mosquito</name>
    <dbReference type="NCBI Taxonomy" id="43151"/>
    <lineage>
        <taxon>Eukaryota</taxon>
        <taxon>Metazoa</taxon>
        <taxon>Ecdysozoa</taxon>
        <taxon>Arthropoda</taxon>
        <taxon>Hexapoda</taxon>
        <taxon>Insecta</taxon>
        <taxon>Pterygota</taxon>
        <taxon>Neoptera</taxon>
        <taxon>Endopterygota</taxon>
        <taxon>Diptera</taxon>
        <taxon>Nematocera</taxon>
        <taxon>Culicoidea</taxon>
        <taxon>Culicidae</taxon>
        <taxon>Anophelinae</taxon>
        <taxon>Anopheles</taxon>
    </lineage>
</organism>
<name>A0A2M4DQM8_ANODA</name>